<sequence>MSEALRMLATLRMLLQMFMAANVANFANIRDKKRLRGLWIPAGSVWPCASKHEKSGEFPRLSVLSFGVMLSFVAWINNPPSVQRHFVVLLKRHNYDAYAVGLGGDHYFGIVYDSIKIFFYVVLQVF</sequence>
<protein>
    <submittedName>
        <fullName evidence="2">Uncharacterized protein</fullName>
    </submittedName>
</protein>
<organism evidence="2 3">
    <name type="scientific">Alistipes onderdonkii</name>
    <dbReference type="NCBI Taxonomy" id="328813"/>
    <lineage>
        <taxon>Bacteria</taxon>
        <taxon>Pseudomonadati</taxon>
        <taxon>Bacteroidota</taxon>
        <taxon>Bacteroidia</taxon>
        <taxon>Bacteroidales</taxon>
        <taxon>Rikenellaceae</taxon>
        <taxon>Alistipes</taxon>
    </lineage>
</organism>
<gene>
    <name evidence="2" type="ORF">NE651_12400</name>
</gene>
<evidence type="ECO:0000313" key="3">
    <source>
        <dbReference type="Proteomes" id="UP001205035"/>
    </source>
</evidence>
<name>A0AAJ1CFM1_9BACT</name>
<accession>A0AAJ1CFM1</accession>
<dbReference type="AlphaFoldDB" id="A0AAJ1CFM1"/>
<evidence type="ECO:0000256" key="1">
    <source>
        <dbReference type="SAM" id="SignalP"/>
    </source>
</evidence>
<feature type="signal peptide" evidence="1">
    <location>
        <begin position="1"/>
        <end position="23"/>
    </location>
</feature>
<comment type="caution">
    <text evidence="2">The sequence shown here is derived from an EMBL/GenBank/DDBJ whole genome shotgun (WGS) entry which is preliminary data.</text>
</comment>
<keyword evidence="1" id="KW-0732">Signal</keyword>
<proteinExistence type="predicted"/>
<dbReference type="EMBL" id="JANGBQ010000020">
    <property type="protein sequence ID" value="MCQ5083684.1"/>
    <property type="molecule type" value="Genomic_DNA"/>
</dbReference>
<evidence type="ECO:0000313" key="2">
    <source>
        <dbReference type="EMBL" id="MCQ5083684.1"/>
    </source>
</evidence>
<dbReference type="Proteomes" id="UP001205035">
    <property type="component" value="Unassembled WGS sequence"/>
</dbReference>
<reference evidence="2" key="1">
    <citation type="submission" date="2022-06" db="EMBL/GenBank/DDBJ databases">
        <title>Isolation of gut microbiota from human fecal samples.</title>
        <authorList>
            <person name="Pamer E.G."/>
            <person name="Barat B."/>
            <person name="Waligurski E."/>
            <person name="Medina S."/>
            <person name="Paddock L."/>
            <person name="Mostad J."/>
        </authorList>
    </citation>
    <scope>NUCLEOTIDE SEQUENCE</scope>
    <source>
        <strain evidence="2">DFI.6.22</strain>
    </source>
</reference>
<feature type="chain" id="PRO_5042595179" evidence="1">
    <location>
        <begin position="24"/>
        <end position="126"/>
    </location>
</feature>